<dbReference type="GO" id="GO:0004386">
    <property type="term" value="F:helicase activity"/>
    <property type="evidence" value="ECO:0007669"/>
    <property type="project" value="UniProtKB-KW"/>
</dbReference>
<sequence>MGGRERLAATDPSFDPDAVEIDDAEVLSRLAPVVQEWWVEQFGEFVPGNGGFFTPPQKEAIPLIHERENALICAPTGSGKTLASFTGIINELFGKAREDELENSVYCLYVSPLKSLANDIHRNLEQPLDGITSKLDDRGEDVEIRHAIRHGDTSDSERQAMLETTPHILNTTPETLAILLNSPKFKKKLETIEYVIVDEIHSLAENKRGTHLSVSLERLEEMVAESPTRIGCSATVEPLDTVAEFLVGREEPGGDPREYEIVDTRFARDFDMELSCPADDLINTPRDIVTERFYKQLHEHVQSHTNTLVFTNTRSGAERVLHNLREKFDDYDESNSGCHHGSLSKEKRRDIEESLKAGTLDVVTTSTSLELGIDMPHIDLVVQVGSPKSVAALLQRIGRAGHQLGETVEGRVIALDRDELVECAVMLEKAERGFVDRVFIPENAQDVATQHVYGMAINDVRPEETFKGVLRRAYPYRNYTDEDWEQLMRYMTADYPGMEDKNVYAKIWRDTNDAPDGEHHYEDFDVGEHLIGKRGRLARVIYMTNIGTIPDSFTCDVVTRSDDSWVGQLDESYLDTLEKGDVFVLGGDNFEYRYRRGSKVYVDRTAARPTVPSWFSERLPLSYDLGREILDFQGQLLDRLEDGGMSEVRNWLRAFPIDENSVRAIARMSREQVAYAGPDSVATADRLVIEEALDHDEYERHYYVHSNYGRRFNDGFSRLLAYHIAQAASANVQVAVADNGFTLSMPLNRKVDIGRIVEDIDPETAREDLRASLDGTDLLQRYFRINATRSLMILKRYKGYEKSASEQQVSSEMLLGFAEDLGEFAVVEETYREILEDKLNVAGIETVLRAIQDGDVDVARTRVDSPSPRAFGLATLMASDVVLAEDESAVLQEFHQRVLDEIEGGDGEDSAVATDD</sequence>
<dbReference type="InterPro" id="IPR013701">
    <property type="entry name" value="Lhr-like_DEAD/DEAH_assoc"/>
</dbReference>
<dbReference type="SMART" id="SM00487">
    <property type="entry name" value="DEXDc"/>
    <property type="match status" value="1"/>
</dbReference>
<dbReference type="GO" id="GO:0003677">
    <property type="term" value="F:DNA binding"/>
    <property type="evidence" value="ECO:0007669"/>
    <property type="project" value="UniProtKB-KW"/>
</dbReference>
<protein>
    <submittedName>
        <fullName evidence="12">Helicase</fullName>
    </submittedName>
</protein>
<keyword evidence="6" id="KW-0238">DNA-binding</keyword>
<dbReference type="GO" id="GO:0005524">
    <property type="term" value="F:ATP binding"/>
    <property type="evidence" value="ECO:0007669"/>
    <property type="project" value="UniProtKB-KW"/>
</dbReference>
<comment type="caution">
    <text evidence="12">The sequence shown here is derived from an EMBL/GenBank/DDBJ whole genome shotgun (WGS) entry which is preliminary data.</text>
</comment>
<evidence type="ECO:0000256" key="3">
    <source>
        <dbReference type="ARBA" id="ARBA00022801"/>
    </source>
</evidence>
<keyword evidence="3" id="KW-0378">Hydrolase</keyword>
<dbReference type="Proteomes" id="UP000304382">
    <property type="component" value="Unassembled WGS sequence"/>
</dbReference>
<dbReference type="AlphaFoldDB" id="A0A4C2EIT1"/>
<dbReference type="SUPFAM" id="SSF52540">
    <property type="entry name" value="P-loop containing nucleoside triphosphate hydrolases"/>
    <property type="match status" value="1"/>
</dbReference>
<evidence type="ECO:0000313" key="12">
    <source>
        <dbReference type="EMBL" id="GCF12169.1"/>
    </source>
</evidence>
<evidence type="ECO:0000313" key="13">
    <source>
        <dbReference type="Proteomes" id="UP000304382"/>
    </source>
</evidence>
<evidence type="ECO:0000256" key="9">
    <source>
        <dbReference type="ARBA" id="ARBA00093467"/>
    </source>
</evidence>
<gene>
    <name evidence="12" type="ORF">Harman_01040</name>
</gene>
<evidence type="ECO:0000256" key="5">
    <source>
        <dbReference type="ARBA" id="ARBA00022840"/>
    </source>
</evidence>
<dbReference type="GO" id="GO:0006281">
    <property type="term" value="P:DNA repair"/>
    <property type="evidence" value="ECO:0007669"/>
    <property type="project" value="UniProtKB-KW"/>
</dbReference>
<evidence type="ECO:0000259" key="11">
    <source>
        <dbReference type="PROSITE" id="PS51194"/>
    </source>
</evidence>
<dbReference type="PANTHER" id="PTHR47962">
    <property type="entry name" value="ATP-DEPENDENT HELICASE LHR-RELATED-RELATED"/>
    <property type="match status" value="1"/>
</dbReference>
<dbReference type="PROSITE" id="PS51192">
    <property type="entry name" value="HELICASE_ATP_BIND_1"/>
    <property type="match status" value="1"/>
</dbReference>
<dbReference type="SMART" id="SM00490">
    <property type="entry name" value="HELICc"/>
    <property type="match status" value="1"/>
</dbReference>
<evidence type="ECO:0000256" key="7">
    <source>
        <dbReference type="ARBA" id="ARBA00023204"/>
    </source>
</evidence>
<keyword evidence="7" id="KW-0234">DNA repair</keyword>
<evidence type="ECO:0000256" key="4">
    <source>
        <dbReference type="ARBA" id="ARBA00022806"/>
    </source>
</evidence>
<accession>A0A4C2EIT1</accession>
<feature type="domain" description="Helicase C-terminal" evidence="11">
    <location>
        <begin position="289"/>
        <end position="448"/>
    </location>
</feature>
<dbReference type="OrthoDB" id="372104at2157"/>
<dbReference type="RefSeq" id="WP_137681883.1">
    <property type="nucleotide sequence ID" value="NZ_BIXZ01000001.1"/>
</dbReference>
<dbReference type="InterPro" id="IPR014001">
    <property type="entry name" value="Helicase_ATP-bd"/>
</dbReference>
<dbReference type="Pfam" id="PF08494">
    <property type="entry name" value="DEAD_assoc"/>
    <property type="match status" value="1"/>
</dbReference>
<dbReference type="Pfam" id="PF19306">
    <property type="entry name" value="WHD_Lhr"/>
    <property type="match status" value="1"/>
</dbReference>
<keyword evidence="2" id="KW-0227">DNA damage</keyword>
<keyword evidence="1" id="KW-0547">Nucleotide-binding</keyword>
<evidence type="ECO:0000256" key="6">
    <source>
        <dbReference type="ARBA" id="ARBA00023125"/>
    </source>
</evidence>
<evidence type="ECO:0000259" key="10">
    <source>
        <dbReference type="PROSITE" id="PS51192"/>
    </source>
</evidence>
<keyword evidence="13" id="KW-1185">Reference proteome</keyword>
<dbReference type="GO" id="GO:0140097">
    <property type="term" value="F:catalytic activity, acting on DNA"/>
    <property type="evidence" value="ECO:0007669"/>
    <property type="project" value="UniProtKB-ARBA"/>
</dbReference>
<dbReference type="GO" id="GO:0016887">
    <property type="term" value="F:ATP hydrolysis activity"/>
    <property type="evidence" value="ECO:0007669"/>
    <property type="project" value="TreeGrafter"/>
</dbReference>
<dbReference type="InterPro" id="IPR017170">
    <property type="entry name" value="Lhr-like"/>
</dbReference>
<comment type="similarity">
    <text evidence="9">Belongs to the Lhr helicase family. Lhr-Core subfamily.</text>
</comment>
<dbReference type="InterPro" id="IPR045628">
    <property type="entry name" value="Lhr_WH_dom"/>
</dbReference>
<evidence type="ECO:0000256" key="2">
    <source>
        <dbReference type="ARBA" id="ARBA00022763"/>
    </source>
</evidence>
<dbReference type="NCBIfam" id="NF010338">
    <property type="entry name" value="PRK13767.1"/>
    <property type="match status" value="1"/>
</dbReference>
<dbReference type="CDD" id="cd18796">
    <property type="entry name" value="SF2_C_LHR"/>
    <property type="match status" value="1"/>
</dbReference>
<dbReference type="InterPro" id="IPR011545">
    <property type="entry name" value="DEAD/DEAH_box_helicase_dom"/>
</dbReference>
<dbReference type="CDD" id="cd17922">
    <property type="entry name" value="DEXHc_LHR-like"/>
    <property type="match status" value="1"/>
</dbReference>
<dbReference type="Gene3D" id="3.40.50.300">
    <property type="entry name" value="P-loop containing nucleotide triphosphate hydrolases"/>
    <property type="match status" value="2"/>
</dbReference>
<dbReference type="Pfam" id="PF00271">
    <property type="entry name" value="Helicase_C"/>
    <property type="match status" value="1"/>
</dbReference>
<proteinExistence type="inferred from homology"/>
<organism evidence="12 13">
    <name type="scientific">Haloarcula mannanilytica</name>
    <dbReference type="NCBI Taxonomy" id="2509225"/>
    <lineage>
        <taxon>Archaea</taxon>
        <taxon>Methanobacteriati</taxon>
        <taxon>Methanobacteriota</taxon>
        <taxon>Stenosarchaea group</taxon>
        <taxon>Halobacteria</taxon>
        <taxon>Halobacteriales</taxon>
        <taxon>Haloarculaceae</taxon>
        <taxon>Haloarcula</taxon>
    </lineage>
</organism>
<dbReference type="PIRSF" id="PIRSF037307">
    <property type="entry name" value="Lhr-like_helic_prd"/>
    <property type="match status" value="1"/>
</dbReference>
<feature type="domain" description="Helicase ATP-binding" evidence="10">
    <location>
        <begin position="61"/>
        <end position="254"/>
    </location>
</feature>
<dbReference type="Pfam" id="PF00270">
    <property type="entry name" value="DEAD"/>
    <property type="match status" value="1"/>
</dbReference>
<keyword evidence="8" id="KW-0413">Isomerase</keyword>
<reference evidence="12 13" key="1">
    <citation type="submission" date="2019-02" db="EMBL/GenBank/DDBJ databases">
        <title>Haloarcula mannanilyticum sp. nov., a mannan degrading haloarchaeon isolated from commercial salt.</title>
        <authorList>
            <person name="Enomoto S."/>
            <person name="Shimane Y."/>
            <person name="Kamekura M."/>
            <person name="Ito T."/>
            <person name="Moriya O."/>
            <person name="Ihara K."/>
            <person name="Takahashi-Ando N."/>
            <person name="Fukushima Y."/>
            <person name="Yoshida Y."/>
            <person name="Usama R."/>
            <person name="Takai K."/>
            <person name="Minegishi H."/>
        </authorList>
    </citation>
    <scope>NUCLEOTIDE SEQUENCE [LARGE SCALE GENOMIC DNA]</scope>
    <source>
        <strain evidence="12 13">MD130-1</strain>
    </source>
</reference>
<evidence type="ECO:0000256" key="8">
    <source>
        <dbReference type="ARBA" id="ARBA00023235"/>
    </source>
</evidence>
<evidence type="ECO:0000256" key="1">
    <source>
        <dbReference type="ARBA" id="ARBA00022741"/>
    </source>
</evidence>
<dbReference type="InterPro" id="IPR052511">
    <property type="entry name" value="ATP-dep_Helicase"/>
</dbReference>
<keyword evidence="5" id="KW-0067">ATP-binding</keyword>
<dbReference type="InterPro" id="IPR001650">
    <property type="entry name" value="Helicase_C-like"/>
</dbReference>
<name>A0A4C2EIT1_9EURY</name>
<dbReference type="PROSITE" id="PS51194">
    <property type="entry name" value="HELICASE_CTER"/>
    <property type="match status" value="1"/>
</dbReference>
<dbReference type="EMBL" id="BIXZ01000001">
    <property type="protein sequence ID" value="GCF12169.1"/>
    <property type="molecule type" value="Genomic_DNA"/>
</dbReference>
<keyword evidence="4 12" id="KW-0347">Helicase</keyword>
<dbReference type="InterPro" id="IPR027417">
    <property type="entry name" value="P-loop_NTPase"/>
</dbReference>
<dbReference type="PANTHER" id="PTHR47962:SF6">
    <property type="entry name" value="LARGE HELICASE-RELATED PROTEIN"/>
    <property type="match status" value="1"/>
</dbReference>